<keyword evidence="3" id="KW-1185">Reference proteome</keyword>
<dbReference type="Proteomes" id="UP000298416">
    <property type="component" value="Unassembled WGS sequence"/>
</dbReference>
<comment type="caution">
    <text evidence="2">The sequence shown here is derived from an EMBL/GenBank/DDBJ whole genome shotgun (WGS) entry which is preliminary data.</text>
</comment>
<evidence type="ECO:0000313" key="2">
    <source>
        <dbReference type="EMBL" id="KAG6418606.1"/>
    </source>
</evidence>
<gene>
    <name evidence="2" type="ORF">SASPL_120810</name>
</gene>
<dbReference type="EMBL" id="PNBA02000007">
    <property type="protein sequence ID" value="KAG6418606.1"/>
    <property type="molecule type" value="Genomic_DNA"/>
</dbReference>
<accession>A0A8X8XW59</accession>
<reference evidence="2" key="2">
    <citation type="submission" date="2020-08" db="EMBL/GenBank/DDBJ databases">
        <title>Plant Genome Project.</title>
        <authorList>
            <person name="Zhang R.-G."/>
        </authorList>
    </citation>
    <scope>NUCLEOTIDE SEQUENCE</scope>
    <source>
        <strain evidence="2">Huo1</strain>
        <tissue evidence="2">Leaf</tissue>
    </source>
</reference>
<evidence type="ECO:0000313" key="3">
    <source>
        <dbReference type="Proteomes" id="UP000298416"/>
    </source>
</evidence>
<proteinExistence type="predicted"/>
<sequence>MFPFVEIHQSPLYPSNSSIIFEPQAAAKKNWLSSNELSSIERLLFDAVWSNNQVEIIEPGLDSQFNPMANEEEFRKGVSLLSSLKVNGREEMSPEHLGNQDDNEAETDPEQAVGDQEVGDHINCVEPSGRRTTQDVPE</sequence>
<feature type="compositionally biased region" description="Basic and acidic residues" evidence="1">
    <location>
        <begin position="128"/>
        <end position="138"/>
    </location>
</feature>
<feature type="region of interest" description="Disordered" evidence="1">
    <location>
        <begin position="87"/>
        <end position="138"/>
    </location>
</feature>
<name>A0A8X8XW59_SALSN</name>
<protein>
    <submittedName>
        <fullName evidence="2">Uncharacterized protein</fullName>
    </submittedName>
</protein>
<organism evidence="2">
    <name type="scientific">Salvia splendens</name>
    <name type="common">Scarlet sage</name>
    <dbReference type="NCBI Taxonomy" id="180675"/>
    <lineage>
        <taxon>Eukaryota</taxon>
        <taxon>Viridiplantae</taxon>
        <taxon>Streptophyta</taxon>
        <taxon>Embryophyta</taxon>
        <taxon>Tracheophyta</taxon>
        <taxon>Spermatophyta</taxon>
        <taxon>Magnoliopsida</taxon>
        <taxon>eudicotyledons</taxon>
        <taxon>Gunneridae</taxon>
        <taxon>Pentapetalae</taxon>
        <taxon>asterids</taxon>
        <taxon>lamiids</taxon>
        <taxon>Lamiales</taxon>
        <taxon>Lamiaceae</taxon>
        <taxon>Nepetoideae</taxon>
        <taxon>Mentheae</taxon>
        <taxon>Salviinae</taxon>
        <taxon>Salvia</taxon>
        <taxon>Salvia subgen. Calosphace</taxon>
        <taxon>core Calosphace</taxon>
    </lineage>
</organism>
<reference evidence="2" key="1">
    <citation type="submission" date="2018-01" db="EMBL/GenBank/DDBJ databases">
        <authorList>
            <person name="Mao J.F."/>
        </authorList>
    </citation>
    <scope>NUCLEOTIDE SEQUENCE</scope>
    <source>
        <strain evidence="2">Huo1</strain>
        <tissue evidence="2">Leaf</tissue>
    </source>
</reference>
<dbReference type="AlphaFoldDB" id="A0A8X8XW59"/>
<evidence type="ECO:0000256" key="1">
    <source>
        <dbReference type="SAM" id="MobiDB-lite"/>
    </source>
</evidence>